<accession>A0A5B7EIQ4</accession>
<dbReference type="Proteomes" id="UP000324222">
    <property type="component" value="Unassembled WGS sequence"/>
</dbReference>
<evidence type="ECO:0000313" key="2">
    <source>
        <dbReference type="EMBL" id="MPC34380.1"/>
    </source>
</evidence>
<evidence type="ECO:0000313" key="3">
    <source>
        <dbReference type="Proteomes" id="UP000324222"/>
    </source>
</evidence>
<protein>
    <submittedName>
        <fullName evidence="2">Uncharacterized protein</fullName>
    </submittedName>
</protein>
<sequence>MNLHTRPSPPPHFSSRFNDDPDHSNHHHGQQAAAYLFTIFGFFVHTKSGFSSHLYFSLLSLPLCCSLSSIKHSSSRSGARVDRSVLCRASGISVP</sequence>
<feature type="region of interest" description="Disordered" evidence="1">
    <location>
        <begin position="1"/>
        <end position="27"/>
    </location>
</feature>
<evidence type="ECO:0000256" key="1">
    <source>
        <dbReference type="SAM" id="MobiDB-lite"/>
    </source>
</evidence>
<organism evidence="2 3">
    <name type="scientific">Portunus trituberculatus</name>
    <name type="common">Swimming crab</name>
    <name type="synonym">Neptunus trituberculatus</name>
    <dbReference type="NCBI Taxonomy" id="210409"/>
    <lineage>
        <taxon>Eukaryota</taxon>
        <taxon>Metazoa</taxon>
        <taxon>Ecdysozoa</taxon>
        <taxon>Arthropoda</taxon>
        <taxon>Crustacea</taxon>
        <taxon>Multicrustacea</taxon>
        <taxon>Malacostraca</taxon>
        <taxon>Eumalacostraca</taxon>
        <taxon>Eucarida</taxon>
        <taxon>Decapoda</taxon>
        <taxon>Pleocyemata</taxon>
        <taxon>Brachyura</taxon>
        <taxon>Eubrachyura</taxon>
        <taxon>Portunoidea</taxon>
        <taxon>Portunidae</taxon>
        <taxon>Portuninae</taxon>
        <taxon>Portunus</taxon>
    </lineage>
</organism>
<comment type="caution">
    <text evidence="2">The sequence shown here is derived from an EMBL/GenBank/DDBJ whole genome shotgun (WGS) entry which is preliminary data.</text>
</comment>
<gene>
    <name evidence="2" type="ORF">E2C01_027767</name>
</gene>
<reference evidence="2 3" key="1">
    <citation type="submission" date="2019-05" db="EMBL/GenBank/DDBJ databases">
        <title>Another draft genome of Portunus trituberculatus and its Hox gene families provides insights of decapod evolution.</title>
        <authorList>
            <person name="Jeong J.-H."/>
            <person name="Song I."/>
            <person name="Kim S."/>
            <person name="Choi T."/>
            <person name="Kim D."/>
            <person name="Ryu S."/>
            <person name="Kim W."/>
        </authorList>
    </citation>
    <scope>NUCLEOTIDE SEQUENCE [LARGE SCALE GENOMIC DNA]</scope>
    <source>
        <tissue evidence="2">Muscle</tissue>
    </source>
</reference>
<dbReference type="AlphaFoldDB" id="A0A5B7EIQ4"/>
<keyword evidence="3" id="KW-1185">Reference proteome</keyword>
<proteinExistence type="predicted"/>
<dbReference type="EMBL" id="VSRR010003042">
    <property type="protein sequence ID" value="MPC34380.1"/>
    <property type="molecule type" value="Genomic_DNA"/>
</dbReference>
<name>A0A5B7EIQ4_PORTR</name>